<reference evidence="3" key="2">
    <citation type="submission" date="2023-06" db="EMBL/GenBank/DDBJ databases">
        <authorList>
            <consortium name="Lawrence Berkeley National Laboratory"/>
            <person name="Haridas S."/>
            <person name="Hensen N."/>
            <person name="Bonometti L."/>
            <person name="Westerberg I."/>
            <person name="Brannstrom I.O."/>
            <person name="Guillou S."/>
            <person name="Cros-Aarteil S."/>
            <person name="Calhoun S."/>
            <person name="Kuo A."/>
            <person name="Mondo S."/>
            <person name="Pangilinan J."/>
            <person name="Riley R."/>
            <person name="Labutti K."/>
            <person name="Andreopoulos B."/>
            <person name="Lipzen A."/>
            <person name="Chen C."/>
            <person name="Yanf M."/>
            <person name="Daum C."/>
            <person name="Ng V."/>
            <person name="Clum A."/>
            <person name="Steindorff A."/>
            <person name="Ohm R."/>
            <person name="Martin F."/>
            <person name="Silar P."/>
            <person name="Natvig D."/>
            <person name="Lalanne C."/>
            <person name="Gautier V."/>
            <person name="Ament-Velasquez S.L."/>
            <person name="Kruys A."/>
            <person name="Hutchinson M.I."/>
            <person name="Powell A.J."/>
            <person name="Barry K."/>
            <person name="Miller A.N."/>
            <person name="Grigoriev I.V."/>
            <person name="Debuchy R."/>
            <person name="Gladieux P."/>
            <person name="Thoren M.H."/>
            <person name="Johannesson H."/>
        </authorList>
    </citation>
    <scope>NUCLEOTIDE SEQUENCE</scope>
    <source>
        <strain evidence="3">CBS 955.72</strain>
    </source>
</reference>
<dbReference type="Proteomes" id="UP001275084">
    <property type="component" value="Unassembled WGS sequence"/>
</dbReference>
<protein>
    <submittedName>
        <fullName evidence="3">Necrosis-inducing factor-domain-containing protein</fullName>
    </submittedName>
</protein>
<feature type="domain" description="Ecp2 effector protein-like" evidence="2">
    <location>
        <begin position="57"/>
        <end position="152"/>
    </location>
</feature>
<evidence type="ECO:0000313" key="4">
    <source>
        <dbReference type="Proteomes" id="UP001275084"/>
    </source>
</evidence>
<feature type="signal peptide" evidence="1">
    <location>
        <begin position="1"/>
        <end position="26"/>
    </location>
</feature>
<evidence type="ECO:0000256" key="1">
    <source>
        <dbReference type="SAM" id="SignalP"/>
    </source>
</evidence>
<organism evidence="3 4">
    <name type="scientific">Lasiosphaeria hispida</name>
    <dbReference type="NCBI Taxonomy" id="260671"/>
    <lineage>
        <taxon>Eukaryota</taxon>
        <taxon>Fungi</taxon>
        <taxon>Dikarya</taxon>
        <taxon>Ascomycota</taxon>
        <taxon>Pezizomycotina</taxon>
        <taxon>Sordariomycetes</taxon>
        <taxon>Sordariomycetidae</taxon>
        <taxon>Sordariales</taxon>
        <taxon>Lasiosphaeriaceae</taxon>
        <taxon>Lasiosphaeria</taxon>
    </lineage>
</organism>
<comment type="caution">
    <text evidence="3">The sequence shown here is derived from an EMBL/GenBank/DDBJ whole genome shotgun (WGS) entry which is preliminary data.</text>
</comment>
<dbReference type="AlphaFoldDB" id="A0AAJ0H9G7"/>
<reference evidence="3" key="1">
    <citation type="journal article" date="2023" name="Mol. Phylogenet. Evol.">
        <title>Genome-scale phylogeny and comparative genomics of the fungal order Sordariales.</title>
        <authorList>
            <person name="Hensen N."/>
            <person name="Bonometti L."/>
            <person name="Westerberg I."/>
            <person name="Brannstrom I.O."/>
            <person name="Guillou S."/>
            <person name="Cros-Aarteil S."/>
            <person name="Calhoun S."/>
            <person name="Haridas S."/>
            <person name="Kuo A."/>
            <person name="Mondo S."/>
            <person name="Pangilinan J."/>
            <person name="Riley R."/>
            <person name="LaButti K."/>
            <person name="Andreopoulos B."/>
            <person name="Lipzen A."/>
            <person name="Chen C."/>
            <person name="Yan M."/>
            <person name="Daum C."/>
            <person name="Ng V."/>
            <person name="Clum A."/>
            <person name="Steindorff A."/>
            <person name="Ohm R.A."/>
            <person name="Martin F."/>
            <person name="Silar P."/>
            <person name="Natvig D.O."/>
            <person name="Lalanne C."/>
            <person name="Gautier V."/>
            <person name="Ament-Velasquez S.L."/>
            <person name="Kruys A."/>
            <person name="Hutchinson M.I."/>
            <person name="Powell A.J."/>
            <person name="Barry K."/>
            <person name="Miller A.N."/>
            <person name="Grigoriev I.V."/>
            <person name="Debuchy R."/>
            <person name="Gladieux P."/>
            <person name="Hiltunen Thoren M."/>
            <person name="Johannesson H."/>
        </authorList>
    </citation>
    <scope>NUCLEOTIDE SEQUENCE</scope>
    <source>
        <strain evidence="3">CBS 955.72</strain>
    </source>
</reference>
<keyword evidence="4" id="KW-1185">Reference proteome</keyword>
<evidence type="ECO:0000313" key="3">
    <source>
        <dbReference type="EMBL" id="KAK3344261.1"/>
    </source>
</evidence>
<evidence type="ECO:0000259" key="2">
    <source>
        <dbReference type="Pfam" id="PF14856"/>
    </source>
</evidence>
<gene>
    <name evidence="3" type="ORF">B0T25DRAFT_556538</name>
</gene>
<feature type="chain" id="PRO_5042488991" evidence="1">
    <location>
        <begin position="27"/>
        <end position="170"/>
    </location>
</feature>
<dbReference type="EMBL" id="JAUIQD010000007">
    <property type="protein sequence ID" value="KAK3344261.1"/>
    <property type="molecule type" value="Genomic_DNA"/>
</dbReference>
<proteinExistence type="predicted"/>
<accession>A0AAJ0H9G7</accession>
<sequence length="170" mass="18041">MMIFSKNLAVFLAAITFAALPIFVDAAATFVPSGDSGRNMAEFVNELLNAGTATHGCTDPTFDDETTTASPTVADCTKIITNIADDGTWTFEAGVQHQLVQFGTCAFGVEVQDTPMGTLVMMGNNDIIKAIWGSITRFTLNGLVGAAGITGCPEFAMTDMARVKWGLYHT</sequence>
<name>A0AAJ0H9G7_9PEZI</name>
<keyword evidence="1" id="KW-0732">Signal</keyword>
<dbReference type="Pfam" id="PF14856">
    <property type="entry name" value="Hce2"/>
    <property type="match status" value="1"/>
</dbReference>
<dbReference type="InterPro" id="IPR029226">
    <property type="entry name" value="Ecp2-like"/>
</dbReference>